<gene>
    <name evidence="2" type="ORF">DLM86_20770</name>
</gene>
<dbReference type="Proteomes" id="UP000247476">
    <property type="component" value="Unassembled WGS sequence"/>
</dbReference>
<dbReference type="Pfam" id="PF14526">
    <property type="entry name" value="Cass2"/>
    <property type="match status" value="1"/>
</dbReference>
<dbReference type="OrthoDB" id="2636499at2"/>
<protein>
    <recommendedName>
        <fullName evidence="1">Integron-associated effector binding protein domain-containing protein</fullName>
    </recommendedName>
</protein>
<evidence type="ECO:0000313" key="2">
    <source>
        <dbReference type="EMBL" id="PYI52606.1"/>
    </source>
</evidence>
<comment type="caution">
    <text evidence="2">The sequence shown here is derived from an EMBL/GenBank/DDBJ whole genome shotgun (WGS) entry which is preliminary data.</text>
</comment>
<dbReference type="Gene3D" id="3.20.80.10">
    <property type="entry name" value="Regulatory factor, effector binding domain"/>
    <property type="match status" value="1"/>
</dbReference>
<dbReference type="AlphaFoldDB" id="A0A2V5KTN3"/>
<feature type="domain" description="Integron-associated effector binding protein" evidence="1">
    <location>
        <begin position="8"/>
        <end position="131"/>
    </location>
</feature>
<reference evidence="2 3" key="1">
    <citation type="submission" date="2018-05" db="EMBL/GenBank/DDBJ databases">
        <title>Paenibacillus flagellatus sp. nov., isolated from selenium mineral soil.</title>
        <authorList>
            <person name="Dai X."/>
        </authorList>
    </citation>
    <scope>NUCLEOTIDE SEQUENCE [LARGE SCALE GENOMIC DNA]</scope>
    <source>
        <strain evidence="2 3">DXL2</strain>
    </source>
</reference>
<name>A0A2V5KTN3_9BACL</name>
<evidence type="ECO:0000259" key="1">
    <source>
        <dbReference type="Pfam" id="PF14526"/>
    </source>
</evidence>
<evidence type="ECO:0000313" key="3">
    <source>
        <dbReference type="Proteomes" id="UP000247476"/>
    </source>
</evidence>
<dbReference type="RefSeq" id="WP_110841975.1">
    <property type="nucleotide sequence ID" value="NZ_QJVJ01000009.1"/>
</dbReference>
<sequence length="172" mass="19544">MRQTEDIQIVTVPAFQALAVRTGTTPDKGGTREAWRKLTEAIPPDDARWADTGDVCVFIPQRQWSREVDTLWVGMAVREFGDVPDGVERIDFPESLCLKARVYGDEARMNETYGAVFGWLEQSAEYELDDREGVLGIEANRLTPVNPLTVPYESIRTFDFDMLYPVRRRGAL</sequence>
<organism evidence="2 3">
    <name type="scientific">Paenibacillus flagellatus</name>
    <dbReference type="NCBI Taxonomy" id="2211139"/>
    <lineage>
        <taxon>Bacteria</taxon>
        <taxon>Bacillati</taxon>
        <taxon>Bacillota</taxon>
        <taxon>Bacilli</taxon>
        <taxon>Bacillales</taxon>
        <taxon>Paenibacillaceae</taxon>
        <taxon>Paenibacillus</taxon>
    </lineage>
</organism>
<accession>A0A2V5KTN3</accession>
<dbReference type="InterPro" id="IPR029441">
    <property type="entry name" value="Cass2"/>
</dbReference>
<proteinExistence type="predicted"/>
<keyword evidence="3" id="KW-1185">Reference proteome</keyword>
<dbReference type="InterPro" id="IPR011256">
    <property type="entry name" value="Reg_factor_effector_dom_sf"/>
</dbReference>
<dbReference type="EMBL" id="QJVJ01000009">
    <property type="protein sequence ID" value="PYI52606.1"/>
    <property type="molecule type" value="Genomic_DNA"/>
</dbReference>
<dbReference type="SUPFAM" id="SSF55136">
    <property type="entry name" value="Probable bacterial effector-binding domain"/>
    <property type="match status" value="1"/>
</dbReference>